<dbReference type="InterPro" id="IPR046613">
    <property type="entry name" value="DUF6726"/>
</dbReference>
<evidence type="ECO:0008006" key="2">
    <source>
        <dbReference type="Google" id="ProtNLM"/>
    </source>
</evidence>
<dbReference type="EMBL" id="CACVAP010000039">
    <property type="protein sequence ID" value="CAA6803248.1"/>
    <property type="molecule type" value="Genomic_DNA"/>
</dbReference>
<name>A0A6S6SKE7_9BACT</name>
<reference evidence="1" key="1">
    <citation type="submission" date="2020-01" db="EMBL/GenBank/DDBJ databases">
        <authorList>
            <person name="Meier V. D."/>
            <person name="Meier V D."/>
        </authorList>
    </citation>
    <scope>NUCLEOTIDE SEQUENCE</scope>
    <source>
        <strain evidence="1">HLG_WM_MAG_06</strain>
    </source>
</reference>
<gene>
    <name evidence="1" type="ORF">HELGO_WM3475</name>
</gene>
<protein>
    <recommendedName>
        <fullName evidence="2">Lipoprotein</fullName>
    </recommendedName>
</protein>
<evidence type="ECO:0000313" key="1">
    <source>
        <dbReference type="EMBL" id="CAA6803248.1"/>
    </source>
</evidence>
<proteinExistence type="predicted"/>
<accession>A0A6S6SKE7</accession>
<dbReference type="PROSITE" id="PS51257">
    <property type="entry name" value="PROKAR_LIPOPROTEIN"/>
    <property type="match status" value="1"/>
</dbReference>
<dbReference type="AlphaFoldDB" id="A0A6S6SKE7"/>
<dbReference type="Pfam" id="PF20487">
    <property type="entry name" value="DUF6726"/>
    <property type="match status" value="1"/>
</dbReference>
<sequence length="55" mass="5463">MKQFSLIAVVVIFMSGCTQIITAPIKVVGAVAGAAIDVGAAGVRAVAGSDDDDDK</sequence>
<organism evidence="1">
    <name type="scientific">uncultured Sulfurovum sp</name>
    <dbReference type="NCBI Taxonomy" id="269237"/>
    <lineage>
        <taxon>Bacteria</taxon>
        <taxon>Pseudomonadati</taxon>
        <taxon>Campylobacterota</taxon>
        <taxon>Epsilonproteobacteria</taxon>
        <taxon>Campylobacterales</taxon>
        <taxon>Sulfurovaceae</taxon>
        <taxon>Sulfurovum</taxon>
        <taxon>environmental samples</taxon>
    </lineage>
</organism>